<reference evidence="3" key="1">
    <citation type="journal article" date="2009" name="PLoS ONE">
        <title>Methylobacterium genome sequences: a reference blueprint to investigate microbial metabolism of C1 compounds from natural and industrial sources.</title>
        <authorList>
            <person name="Vuilleumier S."/>
            <person name="Chistoserdova L."/>
            <person name="Lee M.-C."/>
            <person name="Bringel F."/>
            <person name="Lajus A."/>
            <person name="Zhou Y."/>
            <person name="Gourion B."/>
            <person name="Barbe V."/>
            <person name="Chang J."/>
            <person name="Cruveiller S."/>
            <person name="Dossat C."/>
            <person name="Gillett W."/>
            <person name="Gruffaz C."/>
            <person name="Haugen E."/>
            <person name="Hourcade E."/>
            <person name="Levy R."/>
            <person name="Mangenot S."/>
            <person name="Muller E."/>
            <person name="Nadalig T."/>
            <person name="Pagni M."/>
            <person name="Penny C."/>
            <person name="Peyraud R."/>
            <person name="Robinson D.G."/>
            <person name="Roche D."/>
            <person name="Rouy Z."/>
            <person name="Saenampechek C."/>
            <person name="Salvignol G."/>
            <person name="Vallenet D."/>
            <person name="Wu Z."/>
            <person name="Marx C.J."/>
            <person name="Vorholt J.A."/>
            <person name="Olson M.V."/>
            <person name="Kaul R."/>
            <person name="Weissenbach J."/>
            <person name="Medigue C."/>
            <person name="Lidstrom M.E."/>
        </authorList>
    </citation>
    <scope>NUCLEOTIDE SEQUENCE [LARGE SCALE GENOMIC DNA]</scope>
    <source>
        <strain evidence="3">DSM 6343 / CIP 106787 / DM4</strain>
    </source>
</reference>
<evidence type="ECO:0000313" key="3">
    <source>
        <dbReference type="Proteomes" id="UP000008070"/>
    </source>
</evidence>
<dbReference type="EMBL" id="FP103042">
    <property type="protein sequence ID" value="CAX22963.1"/>
    <property type="molecule type" value="Genomic_DNA"/>
</dbReference>
<dbReference type="KEGG" id="mdi:METDI1354"/>
<feature type="region of interest" description="Disordered" evidence="1">
    <location>
        <begin position="73"/>
        <end position="112"/>
    </location>
</feature>
<dbReference type="Proteomes" id="UP000008070">
    <property type="component" value="Chromosome"/>
</dbReference>
<evidence type="ECO:0000313" key="2">
    <source>
        <dbReference type="EMBL" id="CAX22963.1"/>
    </source>
</evidence>
<evidence type="ECO:0000256" key="1">
    <source>
        <dbReference type="SAM" id="MobiDB-lite"/>
    </source>
</evidence>
<proteinExistence type="predicted"/>
<name>C7CF71_METED</name>
<organism evidence="2 3">
    <name type="scientific">Methylorubrum extorquens (strain DSM 6343 / CIP 106787 / DM4)</name>
    <name type="common">Methylobacterium extorquens</name>
    <dbReference type="NCBI Taxonomy" id="661410"/>
    <lineage>
        <taxon>Bacteria</taxon>
        <taxon>Pseudomonadati</taxon>
        <taxon>Pseudomonadota</taxon>
        <taxon>Alphaproteobacteria</taxon>
        <taxon>Hyphomicrobiales</taxon>
        <taxon>Methylobacteriaceae</taxon>
        <taxon>Methylorubrum</taxon>
    </lineage>
</organism>
<dbReference type="AlphaFoldDB" id="C7CF71"/>
<accession>C7CF71</accession>
<dbReference type="HOGENOM" id="CLU_2382832_0_0_5"/>
<gene>
    <name evidence="2" type="ORF">METD_I1354</name>
</gene>
<protein>
    <submittedName>
        <fullName evidence="2">Uncharacterized protein</fullName>
    </submittedName>
</protein>
<sequence>MVVSGATKAHANDGGADPMKYLLATAMAFTLLAGGASAHPRPAGKPVGPMGWSALKGATGAAPEVMVGLGRISELGDPQGRDLRSSTRGNAEFPERSAAAQNLGNTSGGPAF</sequence>